<evidence type="ECO:0000313" key="1">
    <source>
        <dbReference type="EMBL" id="MCP1374178.1"/>
    </source>
</evidence>
<dbReference type="RefSeq" id="WP_253566001.1">
    <property type="nucleotide sequence ID" value="NZ_JAMZEK010000002.1"/>
</dbReference>
<reference evidence="1 2" key="1">
    <citation type="submission" date="2022-06" db="EMBL/GenBank/DDBJ databases">
        <title>Dyella sp. Sa strain:Sa Genome sequencing.</title>
        <authorList>
            <person name="Park S."/>
        </authorList>
    </citation>
    <scope>NUCLEOTIDE SEQUENCE [LARGE SCALE GENOMIC DNA]</scope>
    <source>
        <strain evidence="1 2">Sa</strain>
    </source>
</reference>
<comment type="caution">
    <text evidence="1">The sequence shown here is derived from an EMBL/GenBank/DDBJ whole genome shotgun (WGS) entry which is preliminary data.</text>
</comment>
<name>A0ABT1FDM7_9GAMM</name>
<organism evidence="1 2">
    <name type="scientific">Dyella lutea</name>
    <dbReference type="NCBI Taxonomy" id="2950441"/>
    <lineage>
        <taxon>Bacteria</taxon>
        <taxon>Pseudomonadati</taxon>
        <taxon>Pseudomonadota</taxon>
        <taxon>Gammaproteobacteria</taxon>
        <taxon>Lysobacterales</taxon>
        <taxon>Rhodanobacteraceae</taxon>
        <taxon>Dyella</taxon>
    </lineage>
</organism>
<evidence type="ECO:0000313" key="2">
    <source>
        <dbReference type="Proteomes" id="UP001204615"/>
    </source>
</evidence>
<sequence length="110" mass="12185">MSPSDFDLELEEIYNRSVGQLLTDHFDAAAFDALYLRLCEKAELIKAEHVVSKQVLHYLLSAQQAVQSRAPYVHAAQQHISLVSKFAMLLGLIAIGEAPSDRLPGVPRIV</sequence>
<protein>
    <submittedName>
        <fullName evidence="1">Uncharacterized protein</fullName>
    </submittedName>
</protein>
<accession>A0ABT1FDM7</accession>
<dbReference type="Proteomes" id="UP001204615">
    <property type="component" value="Unassembled WGS sequence"/>
</dbReference>
<gene>
    <name evidence="1" type="ORF">NC595_08895</name>
</gene>
<proteinExistence type="predicted"/>
<dbReference type="EMBL" id="JAMZEK010000002">
    <property type="protein sequence ID" value="MCP1374178.1"/>
    <property type="molecule type" value="Genomic_DNA"/>
</dbReference>
<keyword evidence="2" id="KW-1185">Reference proteome</keyword>